<feature type="domain" description="BRICHOS" evidence="4">
    <location>
        <begin position="49"/>
        <end position="143"/>
    </location>
</feature>
<organism evidence="5 6">
    <name type="scientific">Asarcornis scutulata</name>
    <dbReference type="NCBI Taxonomy" id="75869"/>
    <lineage>
        <taxon>Eukaryota</taxon>
        <taxon>Metazoa</taxon>
        <taxon>Chordata</taxon>
        <taxon>Craniata</taxon>
        <taxon>Vertebrata</taxon>
        <taxon>Euteleostomi</taxon>
        <taxon>Archelosauria</taxon>
        <taxon>Archosauria</taxon>
        <taxon>Dinosauria</taxon>
        <taxon>Saurischia</taxon>
        <taxon>Theropoda</taxon>
        <taxon>Coelurosauria</taxon>
        <taxon>Aves</taxon>
        <taxon>Neognathae</taxon>
        <taxon>Galloanserae</taxon>
        <taxon>Anseriformes</taxon>
        <taxon>Anatidae</taxon>
        <taxon>Anatinae</taxon>
        <taxon>Asarcornis</taxon>
    </lineage>
</organism>
<accession>A0A7K7L9S4</accession>
<dbReference type="InterPro" id="IPR051772">
    <property type="entry name" value="Gastrokine"/>
</dbReference>
<feature type="region of interest" description="Disordered" evidence="2">
    <location>
        <begin position="89"/>
        <end position="110"/>
    </location>
</feature>
<evidence type="ECO:0000256" key="1">
    <source>
        <dbReference type="ARBA" id="ARBA00023157"/>
    </source>
</evidence>
<dbReference type="Gene3D" id="3.30.390.150">
    <property type="match status" value="1"/>
</dbReference>
<evidence type="ECO:0000313" key="6">
    <source>
        <dbReference type="Proteomes" id="UP000525565"/>
    </source>
</evidence>
<keyword evidence="6" id="KW-1185">Reference proteome</keyword>
<feature type="signal peptide" evidence="3">
    <location>
        <begin position="1"/>
        <end position="19"/>
    </location>
</feature>
<reference evidence="5 6" key="1">
    <citation type="submission" date="2019-09" db="EMBL/GenBank/DDBJ databases">
        <title>Bird 10,000 Genomes (B10K) Project - Family phase.</title>
        <authorList>
            <person name="Zhang G."/>
        </authorList>
    </citation>
    <scope>NUCLEOTIDE SEQUENCE [LARGE SCALE GENOMIC DNA]</scope>
    <source>
        <strain evidence="5">OUT-0051</strain>
        <tissue evidence="5">Kidney</tissue>
    </source>
</reference>
<keyword evidence="3" id="KW-0732">Signal</keyword>
<protein>
    <submittedName>
        <fullName evidence="5">GKN1 protein</fullName>
    </submittedName>
</protein>
<dbReference type="Proteomes" id="UP000525565">
    <property type="component" value="Unassembled WGS sequence"/>
</dbReference>
<evidence type="ECO:0000256" key="2">
    <source>
        <dbReference type="SAM" id="MobiDB-lite"/>
    </source>
</evidence>
<feature type="chain" id="PRO_5029850136" evidence="3">
    <location>
        <begin position="20"/>
        <end position="159"/>
    </location>
</feature>
<feature type="non-terminal residue" evidence="5">
    <location>
        <position position="159"/>
    </location>
</feature>
<dbReference type="EMBL" id="VZSO01000284">
    <property type="protein sequence ID" value="NWZ27690.1"/>
    <property type="molecule type" value="Genomic_DNA"/>
</dbReference>
<evidence type="ECO:0000259" key="4">
    <source>
        <dbReference type="PROSITE" id="PS50869"/>
    </source>
</evidence>
<evidence type="ECO:0000313" key="5">
    <source>
        <dbReference type="EMBL" id="NWZ27690.1"/>
    </source>
</evidence>
<comment type="caution">
    <text evidence="5">The sequence shown here is derived from an EMBL/GenBank/DDBJ whole genome shotgun (WGS) entry which is preliminary data.</text>
</comment>
<name>A0A7K7L9S4_9AVES</name>
<dbReference type="PANTHER" id="PTHR16483">
    <property type="entry name" value="GASTROKINE 1"/>
    <property type="match status" value="1"/>
</dbReference>
<feature type="compositionally biased region" description="Basic and acidic residues" evidence="2">
    <location>
        <begin position="97"/>
        <end position="110"/>
    </location>
</feature>
<dbReference type="SMART" id="SM01039">
    <property type="entry name" value="BRICHOS"/>
    <property type="match status" value="1"/>
</dbReference>
<dbReference type="PROSITE" id="PS50869">
    <property type="entry name" value="BRICHOS"/>
    <property type="match status" value="1"/>
</dbReference>
<sequence length="159" mass="18103">YSFQIVIAFLGVLLAPVPAYKNSEENIKRYHGEYSHSPLDDTVVDTGSNKHSEIWKTVWDAKTGYIATKVFSKKTCIISKADTGVLPVNRRFSASPHGDEESRPQHLPPRENRYIISKNRLHNLRPYGQRIQNLCQGTPSYFAYPTPGKYTSVLYTKIN</sequence>
<dbReference type="InterPro" id="IPR007084">
    <property type="entry name" value="BRICHOS_dom"/>
</dbReference>
<gene>
    <name evidence="5" type="primary">Gkn1_1</name>
    <name evidence="5" type="ORF">ASASCU_R16090</name>
</gene>
<feature type="non-terminal residue" evidence="5">
    <location>
        <position position="1"/>
    </location>
</feature>
<dbReference type="AlphaFoldDB" id="A0A7K7L9S4"/>
<evidence type="ECO:0000256" key="3">
    <source>
        <dbReference type="SAM" id="SignalP"/>
    </source>
</evidence>
<proteinExistence type="predicted"/>
<keyword evidence="1" id="KW-1015">Disulfide bond</keyword>
<dbReference type="Pfam" id="PF04089">
    <property type="entry name" value="BRICHOS"/>
    <property type="match status" value="1"/>
</dbReference>